<keyword evidence="1" id="KW-0812">Transmembrane</keyword>
<dbReference type="AlphaFoldDB" id="A0A1X9SYM5"/>
<proteinExistence type="predicted"/>
<gene>
    <name evidence="2" type="ORF">CSUIS_1558</name>
</gene>
<keyword evidence="1" id="KW-0472">Membrane</keyword>
<dbReference type="KEGG" id="camy:CSUIS_1558"/>
<dbReference type="EMBL" id="CP018789">
    <property type="protein sequence ID" value="ARR01340.1"/>
    <property type="molecule type" value="Genomic_DNA"/>
</dbReference>
<dbReference type="Proteomes" id="UP000194260">
    <property type="component" value="Chromosome"/>
</dbReference>
<organism evidence="2 3">
    <name type="scientific">Campylobacter porcelli</name>
    <dbReference type="NCBI Taxonomy" id="1660073"/>
    <lineage>
        <taxon>Bacteria</taxon>
        <taxon>Pseudomonadati</taxon>
        <taxon>Campylobacterota</taxon>
        <taxon>Epsilonproteobacteria</taxon>
        <taxon>Campylobacterales</taxon>
        <taxon>Campylobacteraceae</taxon>
        <taxon>Campylobacter</taxon>
    </lineage>
</organism>
<evidence type="ECO:0000256" key="1">
    <source>
        <dbReference type="SAM" id="Phobius"/>
    </source>
</evidence>
<evidence type="ECO:0000313" key="2">
    <source>
        <dbReference type="EMBL" id="ARR01340.1"/>
    </source>
</evidence>
<keyword evidence="1" id="KW-1133">Transmembrane helix</keyword>
<protein>
    <submittedName>
        <fullName evidence="2">Uncharacterized protein</fullName>
    </submittedName>
</protein>
<feature type="transmembrane region" description="Helical" evidence="1">
    <location>
        <begin position="12"/>
        <end position="30"/>
    </location>
</feature>
<evidence type="ECO:0000313" key="3">
    <source>
        <dbReference type="Proteomes" id="UP000194260"/>
    </source>
</evidence>
<accession>A0A1X9SYM5</accession>
<reference evidence="3" key="1">
    <citation type="journal article" date="2017" name="Genome Biol. Evol.">
        <title>Comparative Genomic Analysis Identifies a Campylobacter Clade Deficient in Selenium Metabolism.</title>
        <authorList>
            <person name="Miller W.G."/>
            <person name="Yee E."/>
            <person name="Lopes B.S."/>
            <person name="Chapman M.H."/>
            <person name="Huynh S."/>
            <person name="Bono J.L."/>
            <person name="Parker C.T."/>
            <person name="Strachan N.J.C."/>
            <person name="Forbes K.J."/>
        </authorList>
    </citation>
    <scope>NUCLEOTIDE SEQUENCE [LARGE SCALE GENOMIC DNA]</scope>
    <source>
        <strain evidence="3">RM6137</strain>
    </source>
</reference>
<name>A0A1X9SYM5_9BACT</name>
<sequence length="57" mass="6689">MIACICLGWIPVINFLIGFYVPIFGKYLVIKRFEKALDMNNKMVFIRCLAWLNGLFM</sequence>